<dbReference type="AlphaFoldDB" id="A0A5S9R5J3"/>
<proteinExistence type="predicted"/>
<feature type="region of interest" description="Disordered" evidence="1">
    <location>
        <begin position="120"/>
        <end position="187"/>
    </location>
</feature>
<feature type="compositionally biased region" description="Polar residues" evidence="1">
    <location>
        <begin position="126"/>
        <end position="136"/>
    </location>
</feature>
<sequence length="282" mass="29651">MSVLPLPLRLAVWATDSIGGFLDALMPANHIEPCTDCGVSTRRGVQPCTTCMYAAADGLADAEAEVEVSEPHECGVGDAEYWQGSAGDLHVCPVCGTCWKAESAGPLDIRWVRLHDSAGVAAPTGTPGQSNGNARSGSVGPHQDSAASAAAELSPITSPVGDTGSAVADLPPDSVTAESPNLKSPDPAEMPLWPDWLVMMHAANCLEWPKHEQLVGALRARAMRSHRIKKSTPPAGVTHSDLIDAARILSTRAEFQTDSAEEYRLRSLANRLFDAGSADPNP</sequence>
<evidence type="ECO:0000313" key="2">
    <source>
        <dbReference type="EMBL" id="CAA0129271.1"/>
    </source>
</evidence>
<accession>A0A5S9R5J3</accession>
<name>A0A5S9R5J3_MYCVN</name>
<organism evidence="2 3">
    <name type="scientific">Mycolicibacterium vanbaalenii</name>
    <name type="common">Mycobacterium vanbaalenii</name>
    <dbReference type="NCBI Taxonomy" id="110539"/>
    <lineage>
        <taxon>Bacteria</taxon>
        <taxon>Bacillati</taxon>
        <taxon>Actinomycetota</taxon>
        <taxon>Actinomycetes</taxon>
        <taxon>Mycobacteriales</taxon>
        <taxon>Mycobacteriaceae</taxon>
        <taxon>Mycolicibacterium</taxon>
    </lineage>
</organism>
<dbReference type="Proteomes" id="UP000430146">
    <property type="component" value="Unassembled WGS sequence"/>
</dbReference>
<gene>
    <name evidence="2" type="ORF">AELLOGFF_05497</name>
</gene>
<dbReference type="EMBL" id="CACSIP010000035">
    <property type="protein sequence ID" value="CAA0129271.1"/>
    <property type="molecule type" value="Genomic_DNA"/>
</dbReference>
<keyword evidence="3" id="KW-1185">Reference proteome</keyword>
<evidence type="ECO:0000256" key="1">
    <source>
        <dbReference type="SAM" id="MobiDB-lite"/>
    </source>
</evidence>
<reference evidence="2 3" key="1">
    <citation type="submission" date="2019-11" db="EMBL/GenBank/DDBJ databases">
        <authorList>
            <person name="Holert J."/>
        </authorList>
    </citation>
    <scope>NUCLEOTIDE SEQUENCE [LARGE SCALE GENOMIC DNA]</scope>
    <source>
        <strain evidence="2">BC8_1</strain>
    </source>
</reference>
<protein>
    <submittedName>
        <fullName evidence="2">Uncharacterized protein</fullName>
    </submittedName>
</protein>
<evidence type="ECO:0000313" key="3">
    <source>
        <dbReference type="Proteomes" id="UP000430146"/>
    </source>
</evidence>